<comment type="caution">
    <text evidence="4">The sequence shown here is derived from an EMBL/GenBank/DDBJ whole genome shotgun (WGS) entry which is preliminary data.</text>
</comment>
<dbReference type="STRING" id="6182.A0A4Z2DVC5"/>
<evidence type="ECO:0000256" key="1">
    <source>
        <dbReference type="ARBA" id="ARBA00022574"/>
    </source>
</evidence>
<reference evidence="4 5" key="1">
    <citation type="submission" date="2019-03" db="EMBL/GenBank/DDBJ databases">
        <title>An improved genome assembly of the fluke Schistosoma japonicum.</title>
        <authorList>
            <person name="Hu W."/>
            <person name="Luo F."/>
            <person name="Yin M."/>
            <person name="Mo X."/>
            <person name="Sun C."/>
            <person name="Wu Q."/>
            <person name="Zhu B."/>
            <person name="Xiang M."/>
            <person name="Wang J."/>
            <person name="Wang Y."/>
            <person name="Zhang T."/>
            <person name="Xu B."/>
            <person name="Zheng H."/>
            <person name="Feng Z."/>
        </authorList>
    </citation>
    <scope>NUCLEOTIDE SEQUENCE [LARGE SCALE GENOMIC DNA]</scope>
    <source>
        <strain evidence="4">HuSjv2</strain>
        <tissue evidence="4">Worms</tissue>
    </source>
</reference>
<protein>
    <submittedName>
        <fullName evidence="4">WD repeat-containing protein</fullName>
    </submittedName>
</protein>
<dbReference type="PROSITE" id="PS50082">
    <property type="entry name" value="WD_REPEATS_2"/>
    <property type="match status" value="4"/>
</dbReference>
<dbReference type="PANTHER" id="PTHR45048:SF1">
    <property type="entry name" value="WD REPEAT-CONTAINING PROTEIN 88"/>
    <property type="match status" value="1"/>
</dbReference>
<dbReference type="SMART" id="SM00320">
    <property type="entry name" value="WD40"/>
    <property type="match status" value="7"/>
</dbReference>
<dbReference type="Gene3D" id="2.130.10.10">
    <property type="entry name" value="YVTN repeat-like/Quinoprotein amine dehydrogenase"/>
    <property type="match status" value="3"/>
</dbReference>
<evidence type="ECO:0000313" key="4">
    <source>
        <dbReference type="EMBL" id="TNN20389.1"/>
    </source>
</evidence>
<keyword evidence="2" id="KW-0677">Repeat</keyword>
<dbReference type="InterPro" id="IPR019775">
    <property type="entry name" value="WD40_repeat_CS"/>
</dbReference>
<dbReference type="Pfam" id="PF00400">
    <property type="entry name" value="WD40"/>
    <property type="match status" value="6"/>
</dbReference>
<keyword evidence="1 3" id="KW-0853">WD repeat</keyword>
<keyword evidence="5" id="KW-1185">Reference proteome</keyword>
<evidence type="ECO:0000256" key="2">
    <source>
        <dbReference type="ARBA" id="ARBA00022737"/>
    </source>
</evidence>
<dbReference type="PROSITE" id="PS50294">
    <property type="entry name" value="WD_REPEATS_REGION"/>
    <property type="match status" value="4"/>
</dbReference>
<gene>
    <name evidence="4" type="ORF">EWB00_004209</name>
</gene>
<organism evidence="4 5">
    <name type="scientific">Schistosoma japonicum</name>
    <name type="common">Blood fluke</name>
    <dbReference type="NCBI Taxonomy" id="6182"/>
    <lineage>
        <taxon>Eukaryota</taxon>
        <taxon>Metazoa</taxon>
        <taxon>Spiralia</taxon>
        <taxon>Lophotrochozoa</taxon>
        <taxon>Platyhelminthes</taxon>
        <taxon>Trematoda</taxon>
        <taxon>Digenea</taxon>
        <taxon>Strigeidida</taxon>
        <taxon>Schistosomatoidea</taxon>
        <taxon>Schistosomatidae</taxon>
        <taxon>Schistosoma</taxon>
    </lineage>
</organism>
<feature type="repeat" description="WD" evidence="3">
    <location>
        <begin position="180"/>
        <end position="221"/>
    </location>
</feature>
<feature type="repeat" description="WD" evidence="3">
    <location>
        <begin position="269"/>
        <end position="303"/>
    </location>
</feature>
<proteinExistence type="predicted"/>
<dbReference type="CDD" id="cd00200">
    <property type="entry name" value="WD40"/>
    <property type="match status" value="1"/>
</dbReference>
<dbReference type="SUPFAM" id="SSF50998">
    <property type="entry name" value="Quinoprotein alcohol dehydrogenase-like"/>
    <property type="match status" value="1"/>
</dbReference>
<dbReference type="OrthoDB" id="538223at2759"/>
<dbReference type="Proteomes" id="UP000311919">
    <property type="component" value="Unassembled WGS sequence"/>
</dbReference>
<evidence type="ECO:0000313" key="5">
    <source>
        <dbReference type="Proteomes" id="UP000311919"/>
    </source>
</evidence>
<feature type="repeat" description="WD" evidence="3">
    <location>
        <begin position="227"/>
        <end position="261"/>
    </location>
</feature>
<name>A0A4Z2DVC5_SCHJA</name>
<dbReference type="InterPro" id="IPR011047">
    <property type="entry name" value="Quinoprotein_ADH-like_sf"/>
</dbReference>
<evidence type="ECO:0000256" key="3">
    <source>
        <dbReference type="PROSITE-ProRule" id="PRU00221"/>
    </source>
</evidence>
<accession>A0A4Z2DVC5</accession>
<dbReference type="EMBL" id="SKCS01000028">
    <property type="protein sequence ID" value="TNN20389.1"/>
    <property type="molecule type" value="Genomic_DNA"/>
</dbReference>
<sequence length="357" mass="40428">MEDKHFNDIVFQGHTDSVTSLTYNDRFEQVISVSYDQTLRLWSLKTREQIGITSEHNTQINSVRIDSNGSNIISGGMDCRTCLFDYETLKLKFYMQNGGAVTDHSISKDGNVLACVTDISCQMNLWDLRCQKKRFSITNIHQGTPTSCLFAPNGNNVITTSIDGSAKCIDLRSRRTLLTLRDHKNAVSSAAIARDGKLLVTTSWDKTVHLYDIETGNYRTEGPQILDDGHSGSISSCDIADDGIYLATGGHDKCVILWNTEKKEVKLCLKRHTDWINDVHMTKDGKWILTASKDRLIRSWNMEAIERLPFSYLPGKEQNVLILKCPNCEKNFIQTATSDWRKRPKCLFCDLDSKINN</sequence>
<dbReference type="PANTHER" id="PTHR45048">
    <property type="match status" value="1"/>
</dbReference>
<dbReference type="AlphaFoldDB" id="A0A4Z2DVC5"/>
<dbReference type="InterPro" id="IPR015943">
    <property type="entry name" value="WD40/YVTN_repeat-like_dom_sf"/>
</dbReference>
<feature type="repeat" description="WD" evidence="3">
    <location>
        <begin position="11"/>
        <end position="52"/>
    </location>
</feature>
<dbReference type="PROSITE" id="PS00678">
    <property type="entry name" value="WD_REPEATS_1"/>
    <property type="match status" value="2"/>
</dbReference>
<dbReference type="InterPro" id="IPR001680">
    <property type="entry name" value="WD40_rpt"/>
</dbReference>